<keyword evidence="1" id="KW-0472">Membrane</keyword>
<keyword evidence="1" id="KW-1003">Cell membrane</keyword>
<accession>A0ABX9XRG8</accession>
<feature type="domain" description="Glycosyltransferase 2-like" evidence="2">
    <location>
        <begin position="13"/>
        <end position="178"/>
    </location>
</feature>
<keyword evidence="4" id="KW-1185">Reference proteome</keyword>
<dbReference type="RefSeq" id="WP_123887614.1">
    <property type="nucleotide sequence ID" value="NZ_JBPYCX010000001.1"/>
</dbReference>
<dbReference type="InterPro" id="IPR050834">
    <property type="entry name" value="Glycosyltransf_2"/>
</dbReference>
<protein>
    <submittedName>
        <fullName evidence="3">Glycosyltransferase family 2 protein</fullName>
    </submittedName>
</protein>
<proteinExistence type="predicted"/>
<dbReference type="PANTHER" id="PTHR43685:SF11">
    <property type="entry name" value="GLYCOSYLTRANSFERASE TAGX-RELATED"/>
    <property type="match status" value="1"/>
</dbReference>
<evidence type="ECO:0000313" key="4">
    <source>
        <dbReference type="Proteomes" id="UP000275199"/>
    </source>
</evidence>
<dbReference type="SUPFAM" id="SSF53448">
    <property type="entry name" value="Nucleotide-diphospho-sugar transferases"/>
    <property type="match status" value="1"/>
</dbReference>
<gene>
    <name evidence="3" type="ORF">EF096_00325</name>
</gene>
<evidence type="ECO:0000313" key="3">
    <source>
        <dbReference type="EMBL" id="ROZ88182.1"/>
    </source>
</evidence>
<dbReference type="InterPro" id="IPR001173">
    <property type="entry name" value="Glyco_trans_2-like"/>
</dbReference>
<comment type="caution">
    <text evidence="3">The sequence shown here is derived from an EMBL/GenBank/DDBJ whole genome shotgun (WGS) entry which is preliminary data.</text>
</comment>
<dbReference type="Pfam" id="PF00535">
    <property type="entry name" value="Glycos_transf_2"/>
    <property type="match status" value="1"/>
</dbReference>
<sequence>MITKSLSEYPLVSVIVPCYNYAGYVDETLRSVLSQDYPNFELIVVDDGSTDNSVQVIERTLAANQDGLAQRVEFIRQENAGVSAALNTGLAQARGDFIATFDADDIMPPHRLSVQMAYLREHPEVGCLGGVAVRIDEQGELLPKKDKKRSVRRYDFSQALSAALVVGGNIAVYRRDAVDMAGRYDAAIKIQDFQMTLKVAKAGFFVDILPDTVTLYRKHEGSLSKNYKAEYRYGLDVIAPYAEHPQYESAKARLVTKALRMAVIYDKSYGWKLLRQVPLRQWDKQLLKRLRHLILKKEISAPPETLK</sequence>
<dbReference type="Proteomes" id="UP000275199">
    <property type="component" value="Unassembled WGS sequence"/>
</dbReference>
<name>A0ABX9XRG8_9PSED</name>
<dbReference type="CDD" id="cd00761">
    <property type="entry name" value="Glyco_tranf_GTA_type"/>
    <property type="match status" value="1"/>
</dbReference>
<dbReference type="Gene3D" id="3.90.550.10">
    <property type="entry name" value="Spore Coat Polysaccharide Biosynthesis Protein SpsA, Chain A"/>
    <property type="match status" value="1"/>
</dbReference>
<dbReference type="PANTHER" id="PTHR43685">
    <property type="entry name" value="GLYCOSYLTRANSFERASE"/>
    <property type="match status" value="1"/>
</dbReference>
<dbReference type="InterPro" id="IPR029044">
    <property type="entry name" value="Nucleotide-diphossugar_trans"/>
</dbReference>
<evidence type="ECO:0000256" key="1">
    <source>
        <dbReference type="ARBA" id="ARBA00022519"/>
    </source>
</evidence>
<keyword evidence="1" id="KW-0997">Cell inner membrane</keyword>
<reference evidence="3 4" key="1">
    <citation type="submission" date="2018-11" db="EMBL/GenBank/DDBJ databases">
        <authorList>
            <person name="Jang G.I."/>
            <person name="Hwang C.Y."/>
        </authorList>
    </citation>
    <scope>NUCLEOTIDE SEQUENCE [LARGE SCALE GENOMIC DNA]</scope>
    <source>
        <strain evidence="3 4">SSM26</strain>
    </source>
</reference>
<evidence type="ECO:0000259" key="2">
    <source>
        <dbReference type="Pfam" id="PF00535"/>
    </source>
</evidence>
<organism evidence="3 4">
    <name type="scientific">Pseudomonas neustonica</name>
    <dbReference type="NCBI Taxonomy" id="2487346"/>
    <lineage>
        <taxon>Bacteria</taxon>
        <taxon>Pseudomonadati</taxon>
        <taxon>Pseudomonadota</taxon>
        <taxon>Gammaproteobacteria</taxon>
        <taxon>Pseudomonadales</taxon>
        <taxon>Pseudomonadaceae</taxon>
        <taxon>Pseudomonas</taxon>
    </lineage>
</organism>
<dbReference type="EMBL" id="RKKU01000001">
    <property type="protein sequence ID" value="ROZ88182.1"/>
    <property type="molecule type" value="Genomic_DNA"/>
</dbReference>